<dbReference type="PANTHER" id="PTHR43329">
    <property type="entry name" value="EPOXIDE HYDROLASE"/>
    <property type="match status" value="1"/>
</dbReference>
<dbReference type="InterPro" id="IPR000073">
    <property type="entry name" value="AB_hydrolase_1"/>
</dbReference>
<evidence type="ECO:0000256" key="3">
    <source>
        <dbReference type="SAM" id="MobiDB-lite"/>
    </source>
</evidence>
<feature type="domain" description="AB hydrolase-1" evidence="5">
    <location>
        <begin position="136"/>
        <end position="271"/>
    </location>
</feature>
<dbReference type="SUPFAM" id="SSF53474">
    <property type="entry name" value="alpha/beta-Hydrolases"/>
    <property type="match status" value="1"/>
</dbReference>
<dbReference type="InterPro" id="IPR029058">
    <property type="entry name" value="AB_hydrolase_fold"/>
</dbReference>
<keyword evidence="4" id="KW-1133">Transmembrane helix</keyword>
<comment type="similarity">
    <text evidence="1">Belongs to the peptidase S33 family.</text>
</comment>
<keyword evidence="4" id="KW-0472">Membrane</keyword>
<dbReference type="GO" id="GO:0016787">
    <property type="term" value="F:hydrolase activity"/>
    <property type="evidence" value="ECO:0007669"/>
    <property type="project" value="UniProtKB-KW"/>
</dbReference>
<feature type="region of interest" description="Disordered" evidence="3">
    <location>
        <begin position="1"/>
        <end position="32"/>
    </location>
</feature>
<feature type="compositionally biased region" description="Basic residues" evidence="3">
    <location>
        <begin position="1"/>
        <end position="11"/>
    </location>
</feature>
<dbReference type="PRINTS" id="PR00111">
    <property type="entry name" value="ABHYDROLASE"/>
</dbReference>
<dbReference type="Pfam" id="PF00561">
    <property type="entry name" value="Abhydrolase_1"/>
    <property type="match status" value="1"/>
</dbReference>
<feature type="compositionally biased region" description="Low complexity" evidence="3">
    <location>
        <begin position="295"/>
        <end position="307"/>
    </location>
</feature>
<dbReference type="PRINTS" id="PR00793">
    <property type="entry name" value="PROAMNOPTASE"/>
</dbReference>
<feature type="region of interest" description="Disordered" evidence="3">
    <location>
        <begin position="279"/>
        <end position="307"/>
    </location>
</feature>
<organism evidence="6 7">
    <name type="scientific">Apteryx mantelli</name>
    <name type="common">North Island brown kiwi</name>
    <dbReference type="NCBI Taxonomy" id="2696672"/>
    <lineage>
        <taxon>Eukaryota</taxon>
        <taxon>Metazoa</taxon>
        <taxon>Chordata</taxon>
        <taxon>Craniata</taxon>
        <taxon>Vertebrata</taxon>
        <taxon>Euteleostomi</taxon>
        <taxon>Archelosauria</taxon>
        <taxon>Archosauria</taxon>
        <taxon>Dinosauria</taxon>
        <taxon>Saurischia</taxon>
        <taxon>Theropoda</taxon>
        <taxon>Coelurosauria</taxon>
        <taxon>Aves</taxon>
        <taxon>Palaeognathae</taxon>
        <taxon>Apterygiformes</taxon>
        <taxon>Apterygidae</taxon>
        <taxon>Apteryx</taxon>
    </lineage>
</organism>
<accession>A0ABM4G0H3</accession>
<evidence type="ECO:0000256" key="2">
    <source>
        <dbReference type="ARBA" id="ARBA00022801"/>
    </source>
</evidence>
<evidence type="ECO:0000256" key="4">
    <source>
        <dbReference type="SAM" id="Phobius"/>
    </source>
</evidence>
<proteinExistence type="inferred from homology"/>
<feature type="transmembrane region" description="Helical" evidence="4">
    <location>
        <begin position="64"/>
        <end position="85"/>
    </location>
</feature>
<feature type="compositionally biased region" description="Low complexity" evidence="3">
    <location>
        <begin position="340"/>
        <end position="352"/>
    </location>
</feature>
<keyword evidence="6" id="KW-1185">Reference proteome</keyword>
<gene>
    <name evidence="7" type="primary">EPHX3</name>
</gene>
<sequence length="557" mass="61084">MSRGGAGRRRLRAGEEAARAGVPGRGGTHGPGGRHAAVAVLASCCWRPRACCWPWGARWPGWPWRAAAVAAAVAICGFWVPWVLLRRGPRGVLRWRVRSQPPPGLADGTYGEHRHLRLQDSGLRLHYVAAGPPAAPLMLLLHGFPQNWFCWRHQLREFSTRFRVVALDQRGCGASDKPPGKSSYRPEAMLEDIRQVIEALGTRGEKGIPKCILVGHDWGGLFSWEFAATYPAMVEKLVIIDAPSPGGHGRFHRPPSHPAAALQLRLLLPAALAARAAPLPGRLRAPEDDPDGTLARHPGAAAAADGAGARRLPLRALAAAGAHAAPRLLPQPLWGEPGVPGAPAGAGAAAVGRPRRLPGRAAGDLPAPAPGPRQLPARAARRRPLAARGAARRPQPPPLGLRRGARPSRRRFESRCRRFGSLLSRGFESRRCLFESPRCRFKSCCRRFESRRCWFESRVSRRFESHHRRSRFESCCRRFESCCRRFESRRRHRRKSPLLCPLHPRVLEPTPELRVGPRRPDGTPASGWDPGVRVGSRRPALAPPPPLAVPSLPKCNE</sequence>
<keyword evidence="4" id="KW-0812">Transmembrane</keyword>
<reference evidence="7" key="1">
    <citation type="submission" date="2025-08" db="UniProtKB">
        <authorList>
            <consortium name="RefSeq"/>
        </authorList>
    </citation>
    <scope>IDENTIFICATION</scope>
    <source>
        <tissue evidence="7">Blood</tissue>
    </source>
</reference>
<evidence type="ECO:0000313" key="7">
    <source>
        <dbReference type="RefSeq" id="XP_067170699.1"/>
    </source>
</evidence>
<dbReference type="InterPro" id="IPR002410">
    <property type="entry name" value="Peptidase_S33"/>
</dbReference>
<keyword evidence="2 7" id="KW-0378">Hydrolase</keyword>
<protein>
    <submittedName>
        <fullName evidence="7">Epoxide hydrolase 3</fullName>
    </submittedName>
</protein>
<feature type="region of interest" description="Disordered" evidence="3">
    <location>
        <begin position="511"/>
        <end position="557"/>
    </location>
</feature>
<evidence type="ECO:0000313" key="6">
    <source>
        <dbReference type="Proteomes" id="UP001652627"/>
    </source>
</evidence>
<evidence type="ECO:0000256" key="1">
    <source>
        <dbReference type="ARBA" id="ARBA00010088"/>
    </source>
</evidence>
<dbReference type="Proteomes" id="UP001652627">
    <property type="component" value="Chromosome 36"/>
</dbReference>
<evidence type="ECO:0000259" key="5">
    <source>
        <dbReference type="Pfam" id="PF00561"/>
    </source>
</evidence>
<dbReference type="RefSeq" id="XP_067170699.1">
    <property type="nucleotide sequence ID" value="XM_067314598.1"/>
</dbReference>
<name>A0ABM4G0H3_9AVES</name>
<feature type="compositionally biased region" description="Gly residues" evidence="3">
    <location>
        <begin position="23"/>
        <end position="32"/>
    </location>
</feature>
<dbReference type="GeneID" id="136995026"/>
<dbReference type="Gene3D" id="3.40.50.1820">
    <property type="entry name" value="alpha/beta hydrolase"/>
    <property type="match status" value="1"/>
</dbReference>
<feature type="region of interest" description="Disordered" evidence="3">
    <location>
        <begin position="340"/>
        <end position="407"/>
    </location>
</feature>